<dbReference type="SMART" id="SM00220">
    <property type="entry name" value="S_TKc"/>
    <property type="match status" value="1"/>
</dbReference>
<evidence type="ECO:0000313" key="9">
    <source>
        <dbReference type="EMBL" id="TYB45428.1"/>
    </source>
</evidence>
<keyword evidence="4" id="KW-0547">Nucleotide-binding</keyword>
<evidence type="ECO:0000256" key="2">
    <source>
        <dbReference type="ARBA" id="ARBA00022527"/>
    </source>
</evidence>
<proteinExistence type="predicted"/>
<dbReference type="Gene3D" id="1.10.510.10">
    <property type="entry name" value="Transferase(Phosphotransferase) domain 1"/>
    <property type="match status" value="1"/>
</dbReference>
<protein>
    <recommendedName>
        <fullName evidence="1">non-specific serine/threonine protein kinase</fullName>
        <ecNumber evidence="1">2.7.11.1</ecNumber>
    </recommendedName>
</protein>
<dbReference type="RefSeq" id="WP_067898224.1">
    <property type="nucleotide sequence ID" value="NZ_VSFG01000003.1"/>
</dbReference>
<feature type="region of interest" description="Disordered" evidence="7">
    <location>
        <begin position="313"/>
        <end position="342"/>
    </location>
</feature>
<evidence type="ECO:0000256" key="6">
    <source>
        <dbReference type="ARBA" id="ARBA00022840"/>
    </source>
</evidence>
<organism evidence="9 10">
    <name type="scientific">Actinomadura chibensis</name>
    <dbReference type="NCBI Taxonomy" id="392828"/>
    <lineage>
        <taxon>Bacteria</taxon>
        <taxon>Bacillati</taxon>
        <taxon>Actinomycetota</taxon>
        <taxon>Actinomycetes</taxon>
        <taxon>Streptosporangiales</taxon>
        <taxon>Thermomonosporaceae</taxon>
        <taxon>Actinomadura</taxon>
    </lineage>
</organism>
<dbReference type="Gene3D" id="3.30.200.20">
    <property type="entry name" value="Phosphorylase Kinase, domain 1"/>
    <property type="match status" value="1"/>
</dbReference>
<keyword evidence="2 9" id="KW-0723">Serine/threonine-protein kinase</keyword>
<dbReference type="InterPro" id="IPR011009">
    <property type="entry name" value="Kinase-like_dom_sf"/>
</dbReference>
<evidence type="ECO:0000313" key="10">
    <source>
        <dbReference type="Proteomes" id="UP000323380"/>
    </source>
</evidence>
<dbReference type="CDD" id="cd14014">
    <property type="entry name" value="STKc_PknB_like"/>
    <property type="match status" value="1"/>
</dbReference>
<feature type="domain" description="Protein kinase" evidence="8">
    <location>
        <begin position="11"/>
        <end position="270"/>
    </location>
</feature>
<name>A0A5D0NMC7_9ACTN</name>
<sequence length="606" mass="63105">MRLGAEVGGRYRLTKGPIRGGTGEVWLAEDPELGRRVALKRAKLGESPGAFDRLRSEARALARFSHPHVVTLYDAVRVRTGDEDTSWLVLEYVPGGSLDAWPPMRPASAARVGAQIASALSALHAEGIVHCDVKPGNIVVTEDGTAKLTDFGAAYRFGARETITRNGSVSHTPAYAAPEVVRGRPEPASDVFSLGATVRALVAGGPPGDPAARDAGLGPLAGVVAAMLRPEPGDRPAPAEARRMLDEVAGAAAEPERPGYAAPTEDEPSTDRGAGRPWRRPVGFARRRPVAVSAAGAAVALGAVLAIVLPSSGGTAPAKPKPRPVSLIGDPRTADPCALTDPPALRRYGETELDTDYGNFDRCDVLVSTGRGGEVDVKFDLNTGGGPETAGPARAIGRVRVVDDRAEDDSCGRILVLPPPDAGATILVDAHQTDGGPVPLCPIAETAAVRAAAALNRGPLARRSPPFPARSLAHRNACAMIGPGALDIVPGINAAEPDVGFGGWGCEWRSTTRDIDVHLLFDRGQPPTAADDGNPTRLRGRPAFVQPKGDGDGTCVVRVVHRSYSDQHGEEAVELLYLVARGEPPVKELCAMATTLADAAAAQLPA</sequence>
<evidence type="ECO:0000259" key="8">
    <source>
        <dbReference type="PROSITE" id="PS50011"/>
    </source>
</evidence>
<evidence type="ECO:0000256" key="4">
    <source>
        <dbReference type="ARBA" id="ARBA00022741"/>
    </source>
</evidence>
<evidence type="ECO:0000256" key="7">
    <source>
        <dbReference type="SAM" id="MobiDB-lite"/>
    </source>
</evidence>
<dbReference type="PANTHER" id="PTHR43289:SF6">
    <property type="entry name" value="SERINE_THREONINE-PROTEIN KINASE NEKL-3"/>
    <property type="match status" value="1"/>
</dbReference>
<dbReference type="PROSITE" id="PS50011">
    <property type="entry name" value="PROTEIN_KINASE_DOM"/>
    <property type="match status" value="1"/>
</dbReference>
<evidence type="ECO:0000256" key="3">
    <source>
        <dbReference type="ARBA" id="ARBA00022679"/>
    </source>
</evidence>
<evidence type="ECO:0000256" key="5">
    <source>
        <dbReference type="ARBA" id="ARBA00022777"/>
    </source>
</evidence>
<accession>A0A5D0NMC7</accession>
<dbReference type="SUPFAM" id="SSF56112">
    <property type="entry name" value="Protein kinase-like (PK-like)"/>
    <property type="match status" value="1"/>
</dbReference>
<dbReference type="EC" id="2.7.11.1" evidence="1"/>
<dbReference type="InterPro" id="IPR008271">
    <property type="entry name" value="Ser/Thr_kinase_AS"/>
</dbReference>
<dbReference type="PANTHER" id="PTHR43289">
    <property type="entry name" value="MITOGEN-ACTIVATED PROTEIN KINASE KINASE KINASE 20-RELATED"/>
    <property type="match status" value="1"/>
</dbReference>
<feature type="region of interest" description="Disordered" evidence="7">
    <location>
        <begin position="251"/>
        <end position="280"/>
    </location>
</feature>
<keyword evidence="10" id="KW-1185">Reference proteome</keyword>
<dbReference type="Pfam" id="PF00069">
    <property type="entry name" value="Pkinase"/>
    <property type="match status" value="1"/>
</dbReference>
<dbReference type="STRING" id="1220554.GCA_001552135_05772"/>
<comment type="caution">
    <text evidence="9">The sequence shown here is derived from an EMBL/GenBank/DDBJ whole genome shotgun (WGS) entry which is preliminary data.</text>
</comment>
<dbReference type="EMBL" id="VSFG01000003">
    <property type="protein sequence ID" value="TYB45428.1"/>
    <property type="molecule type" value="Genomic_DNA"/>
</dbReference>
<feature type="region of interest" description="Disordered" evidence="7">
    <location>
        <begin position="524"/>
        <end position="545"/>
    </location>
</feature>
<dbReference type="Proteomes" id="UP000323380">
    <property type="component" value="Unassembled WGS sequence"/>
</dbReference>
<dbReference type="InterPro" id="IPR000719">
    <property type="entry name" value="Prot_kinase_dom"/>
</dbReference>
<evidence type="ECO:0000256" key="1">
    <source>
        <dbReference type="ARBA" id="ARBA00012513"/>
    </source>
</evidence>
<dbReference type="PROSITE" id="PS00108">
    <property type="entry name" value="PROTEIN_KINASE_ST"/>
    <property type="match status" value="1"/>
</dbReference>
<dbReference type="AlphaFoldDB" id="A0A5D0NMC7"/>
<gene>
    <name evidence="9" type="ORF">FXF69_18495</name>
</gene>
<dbReference type="GO" id="GO:0004674">
    <property type="term" value="F:protein serine/threonine kinase activity"/>
    <property type="evidence" value="ECO:0007669"/>
    <property type="project" value="UniProtKB-KW"/>
</dbReference>
<dbReference type="GO" id="GO:0005524">
    <property type="term" value="F:ATP binding"/>
    <property type="evidence" value="ECO:0007669"/>
    <property type="project" value="UniProtKB-KW"/>
</dbReference>
<keyword evidence="5 9" id="KW-0418">Kinase</keyword>
<keyword evidence="3" id="KW-0808">Transferase</keyword>
<reference evidence="9 10" key="1">
    <citation type="submission" date="2019-08" db="EMBL/GenBank/DDBJ databases">
        <title>Actinomadura sp. nov. CYP1-5 isolated from mountain soil.</title>
        <authorList>
            <person name="Songsumanus A."/>
            <person name="Kuncharoen N."/>
            <person name="Kudo T."/>
            <person name="Yuki M."/>
            <person name="Igarashi Y."/>
            <person name="Tanasupawat S."/>
        </authorList>
    </citation>
    <scope>NUCLEOTIDE SEQUENCE [LARGE SCALE GENOMIC DNA]</scope>
    <source>
        <strain evidence="9 10">JCM 14158</strain>
    </source>
</reference>
<keyword evidence="6" id="KW-0067">ATP-binding</keyword>